<keyword evidence="1" id="KW-0732">Signal</keyword>
<proteinExistence type="predicted"/>
<comment type="caution">
    <text evidence="2">The sequence shown here is derived from an EMBL/GenBank/DDBJ whole genome shotgun (WGS) entry which is preliminary data.</text>
</comment>
<accession>A0AAE0WBN6</accession>
<reference evidence="2" key="1">
    <citation type="journal article" date="2021" name="Genome Biol. Evol.">
        <title>A High-Quality Reference Genome for a Parasitic Bivalve with Doubly Uniparental Inheritance (Bivalvia: Unionida).</title>
        <authorList>
            <person name="Smith C.H."/>
        </authorList>
    </citation>
    <scope>NUCLEOTIDE SEQUENCE</scope>
    <source>
        <strain evidence="2">CHS0354</strain>
    </source>
</reference>
<gene>
    <name evidence="2" type="ORF">CHS0354_030744</name>
</gene>
<dbReference type="EMBL" id="JAEAOA010001832">
    <property type="protein sequence ID" value="KAK3608294.1"/>
    <property type="molecule type" value="Genomic_DNA"/>
</dbReference>
<name>A0AAE0WBN6_9BIVA</name>
<reference evidence="2" key="3">
    <citation type="submission" date="2023-05" db="EMBL/GenBank/DDBJ databases">
        <authorList>
            <person name="Smith C.H."/>
        </authorList>
    </citation>
    <scope>NUCLEOTIDE SEQUENCE</scope>
    <source>
        <strain evidence="2">CHS0354</strain>
        <tissue evidence="2">Mantle</tissue>
    </source>
</reference>
<feature type="signal peptide" evidence="1">
    <location>
        <begin position="1"/>
        <end position="24"/>
    </location>
</feature>
<keyword evidence="3" id="KW-1185">Reference proteome</keyword>
<reference evidence="2" key="2">
    <citation type="journal article" date="2021" name="Genome Biol. Evol.">
        <title>Developing a high-quality reference genome for a parasitic bivalve with doubly uniparental inheritance (Bivalvia: Unionida).</title>
        <authorList>
            <person name="Smith C.H."/>
        </authorList>
    </citation>
    <scope>NUCLEOTIDE SEQUENCE</scope>
    <source>
        <strain evidence="2">CHS0354</strain>
        <tissue evidence="2">Mantle</tissue>
    </source>
</reference>
<evidence type="ECO:0000256" key="1">
    <source>
        <dbReference type="SAM" id="SignalP"/>
    </source>
</evidence>
<evidence type="ECO:0000313" key="3">
    <source>
        <dbReference type="Proteomes" id="UP001195483"/>
    </source>
</evidence>
<dbReference type="Proteomes" id="UP001195483">
    <property type="component" value="Unassembled WGS sequence"/>
</dbReference>
<organism evidence="2 3">
    <name type="scientific">Potamilus streckersoni</name>
    <dbReference type="NCBI Taxonomy" id="2493646"/>
    <lineage>
        <taxon>Eukaryota</taxon>
        <taxon>Metazoa</taxon>
        <taxon>Spiralia</taxon>
        <taxon>Lophotrochozoa</taxon>
        <taxon>Mollusca</taxon>
        <taxon>Bivalvia</taxon>
        <taxon>Autobranchia</taxon>
        <taxon>Heteroconchia</taxon>
        <taxon>Palaeoheterodonta</taxon>
        <taxon>Unionida</taxon>
        <taxon>Unionoidea</taxon>
        <taxon>Unionidae</taxon>
        <taxon>Ambleminae</taxon>
        <taxon>Lampsilini</taxon>
        <taxon>Potamilus</taxon>
    </lineage>
</organism>
<feature type="chain" id="PRO_5042238624" evidence="1">
    <location>
        <begin position="25"/>
        <end position="140"/>
    </location>
</feature>
<dbReference type="AlphaFoldDB" id="A0AAE0WBN6"/>
<evidence type="ECO:0000313" key="2">
    <source>
        <dbReference type="EMBL" id="KAK3608294.1"/>
    </source>
</evidence>
<protein>
    <submittedName>
        <fullName evidence="2">Uncharacterized protein</fullName>
    </submittedName>
</protein>
<sequence>MDNWTPLNVLFICILLMMLKITAAAAAASCPTGDCVTYDISTQATCTEVSSKPSTSDCRWAAGLNINVDQVILKGRIVAYKIQWFNGGWSGWYVPGINDIDGKYNPTGRTCSIAYKANTMRRMWSYFYDHTHSYIICNNP</sequence>